<dbReference type="RefSeq" id="WP_131494375.1">
    <property type="nucleotide sequence ID" value="NZ_CP078078.1"/>
</dbReference>
<gene>
    <name evidence="1" type="ORF">KV397_00630</name>
</gene>
<reference evidence="1 2" key="1">
    <citation type="submission" date="2021-06" db="EMBL/GenBank/DDBJ databases">
        <title>Genome-based taxonomic framework of Microbacterium strains isolated from marine environment, the description of four new species and reclassification of four preexisting species.</title>
        <authorList>
            <person name="Lee S.D."/>
            <person name="Kim S.-M."/>
            <person name="Byeon Y.-S."/>
            <person name="Yang H.L."/>
            <person name="Kim I.S."/>
        </authorList>
    </citation>
    <scope>NUCLEOTIDE SEQUENCE [LARGE SCALE GENOMIC DNA]</scope>
    <source>
        <strain evidence="1 2">KSW4-10</strain>
    </source>
</reference>
<sequence length="273" mass="28814">MTPVPRRTLLVGYGKLGARLAARLLADDGEVFALRRSTGSLPAGVIGLSADPSHPLDSPLPVVDAMVITLPPSGVSSGYRTALTNLRDALPVLPARTVFVSSTGVFEGAAADHPLTEQDVPAPTSARSQELYDGEQAAVALFSAVIVRPAGIYGPGREFLLRKVREGAAVDHARRTNRIHEVDLVRTLDLLVRMEDPPPLLHAVDERPAPLAEVVAFIAGKLGVDVPPDVASGGPSGVVYDGTLLRSVLGHLEYPTFEAGYAEMLAEDSTPRP</sequence>
<dbReference type="InterPro" id="IPR036291">
    <property type="entry name" value="NAD(P)-bd_dom_sf"/>
</dbReference>
<evidence type="ECO:0000313" key="2">
    <source>
        <dbReference type="Proteomes" id="UP000830631"/>
    </source>
</evidence>
<dbReference type="SUPFAM" id="SSF51735">
    <property type="entry name" value="NAD(P)-binding Rossmann-fold domains"/>
    <property type="match status" value="1"/>
</dbReference>
<dbReference type="Proteomes" id="UP000830631">
    <property type="component" value="Chromosome"/>
</dbReference>
<organism evidence="1 2">
    <name type="scientific">Microbacterium aurugineum</name>
    <dbReference type="NCBI Taxonomy" id="2851642"/>
    <lineage>
        <taxon>Bacteria</taxon>
        <taxon>Bacillati</taxon>
        <taxon>Actinomycetota</taxon>
        <taxon>Actinomycetes</taxon>
        <taxon>Micrococcales</taxon>
        <taxon>Microbacteriaceae</taxon>
        <taxon>Microbacterium</taxon>
    </lineage>
</organism>
<protein>
    <submittedName>
        <fullName evidence="1">Sugar nucleotide-binding protein</fullName>
    </submittedName>
</protein>
<keyword evidence="2" id="KW-1185">Reference proteome</keyword>
<name>A0ABY4IUM6_9MICO</name>
<dbReference type="Gene3D" id="3.40.50.720">
    <property type="entry name" value="NAD(P)-binding Rossmann-like Domain"/>
    <property type="match status" value="1"/>
</dbReference>
<accession>A0ABY4IUM6</accession>
<dbReference type="EMBL" id="CP078078">
    <property type="protein sequence ID" value="UPL16364.1"/>
    <property type="molecule type" value="Genomic_DNA"/>
</dbReference>
<proteinExistence type="predicted"/>
<evidence type="ECO:0000313" key="1">
    <source>
        <dbReference type="EMBL" id="UPL16364.1"/>
    </source>
</evidence>